<dbReference type="Gene3D" id="2.60.40.10">
    <property type="entry name" value="Immunoglobulins"/>
    <property type="match status" value="2"/>
</dbReference>
<dbReference type="InterPro" id="IPR013783">
    <property type="entry name" value="Ig-like_fold"/>
</dbReference>
<sequence length="215" mass="24979">MFFSTEPTWTDSSFTVRAGQEVTLSCENVIDDQNKCDVVTWLFRDLRNRVTLFERGQIHKDARSKSDRLSVTQNCSLVIKKVTEEDGGYYTCRQIKSGQQQSSPQVYLFVVTMTEHKNTDQVTLSCSVSVHRWCEHRVKWLYEGKDVDEDHKDMKTSDSQCSVTVTFLTSYLKQESKHHELFKCEVTDDYTETVQQFTFNRQSSGENMMSCLKSL</sequence>
<dbReference type="PANTHER" id="PTHR11422">
    <property type="entry name" value="T-CELL SURFACE GLYCOPROTEIN CD4"/>
    <property type="match status" value="1"/>
</dbReference>
<feature type="domain" description="Ig-like" evidence="1">
    <location>
        <begin position="7"/>
        <end position="93"/>
    </location>
</feature>
<proteinExistence type="predicted"/>
<protein>
    <recommendedName>
        <fullName evidence="1">Ig-like domain-containing protein</fullName>
    </recommendedName>
</protein>
<evidence type="ECO:0000259" key="1">
    <source>
        <dbReference type="PROSITE" id="PS50835"/>
    </source>
</evidence>
<dbReference type="InterPro" id="IPR007110">
    <property type="entry name" value="Ig-like_dom"/>
</dbReference>
<organism evidence="2">
    <name type="scientific">Larimichthys crocea</name>
    <name type="common">Large yellow croaker</name>
    <name type="synonym">Pseudosciaena crocea</name>
    <dbReference type="NCBI Taxonomy" id="215358"/>
    <lineage>
        <taxon>Eukaryota</taxon>
        <taxon>Metazoa</taxon>
        <taxon>Chordata</taxon>
        <taxon>Craniata</taxon>
        <taxon>Vertebrata</taxon>
        <taxon>Euteleostomi</taxon>
        <taxon>Actinopterygii</taxon>
        <taxon>Neopterygii</taxon>
        <taxon>Teleostei</taxon>
        <taxon>Neoteleostei</taxon>
        <taxon>Acanthomorphata</taxon>
        <taxon>Eupercaria</taxon>
        <taxon>Sciaenidae</taxon>
        <taxon>Larimichthys</taxon>
    </lineage>
</organism>
<dbReference type="SUPFAM" id="SSF48726">
    <property type="entry name" value="Immunoglobulin"/>
    <property type="match status" value="2"/>
</dbReference>
<reference evidence="2" key="1">
    <citation type="journal article" date="2015" name="PLoS Genet.">
        <title>Genome Sequencing of the Perciform Fish Larimichthys crocea Provides Insights into Molecular and Genetic Mechanisms of Stress Adaptation.</title>
        <authorList>
            <person name="Ao J."/>
            <person name="Mu Y."/>
            <person name="Xiang L.X."/>
            <person name="Fan D."/>
            <person name="Feng M."/>
            <person name="Zhang S."/>
            <person name="Shi Q."/>
            <person name="Zhu L.Y."/>
            <person name="Li T."/>
            <person name="Ding Y."/>
            <person name="Nie L."/>
            <person name="Li Q."/>
            <person name="Dong W.R."/>
            <person name="Jiang L."/>
            <person name="Sun B."/>
            <person name="Zhang X."/>
            <person name="Li M."/>
            <person name="Zhang H.Q."/>
            <person name="Xie S."/>
            <person name="Zhu Y."/>
            <person name="Jiang X."/>
            <person name="Wang X."/>
            <person name="Mu P."/>
            <person name="Chen W."/>
            <person name="Yue Z."/>
            <person name="Wang Z."/>
            <person name="Wang J."/>
            <person name="Shao J.Z."/>
            <person name="Chen X."/>
        </authorList>
    </citation>
    <scope>NUCLEOTIDE SEQUENCE [LARGE SCALE GENOMIC DNA]</scope>
    <source>
        <strain evidence="2">SSNF</strain>
        <tissue evidence="2">Blood</tissue>
    </source>
</reference>
<dbReference type="InterPro" id="IPR013106">
    <property type="entry name" value="Ig_V-set"/>
</dbReference>
<dbReference type="PROSITE" id="PS50835">
    <property type="entry name" value="IG_LIKE"/>
    <property type="match status" value="2"/>
</dbReference>
<dbReference type="Pfam" id="PF07686">
    <property type="entry name" value="V-set"/>
    <property type="match status" value="1"/>
</dbReference>
<dbReference type="EMBL" id="KQ041840">
    <property type="protein sequence ID" value="KKF21784.1"/>
    <property type="molecule type" value="Genomic_DNA"/>
</dbReference>
<evidence type="ECO:0000313" key="2">
    <source>
        <dbReference type="EMBL" id="KKF21784.1"/>
    </source>
</evidence>
<name>A0A0F8C0I1_LARCR</name>
<dbReference type="AlphaFoldDB" id="A0A0F8C0I1"/>
<feature type="domain" description="Ig-like" evidence="1">
    <location>
        <begin position="104"/>
        <end position="200"/>
    </location>
</feature>
<dbReference type="SMART" id="SM00409">
    <property type="entry name" value="IG"/>
    <property type="match status" value="1"/>
</dbReference>
<accession>A0A0F8C0I1</accession>
<gene>
    <name evidence="2" type="ORF">EH28_03838</name>
</gene>
<dbReference type="InterPro" id="IPR036179">
    <property type="entry name" value="Ig-like_dom_sf"/>
</dbReference>
<dbReference type="InterPro" id="IPR003599">
    <property type="entry name" value="Ig_sub"/>
</dbReference>